<evidence type="ECO:0000313" key="3">
    <source>
        <dbReference type="EMBL" id="QEC79331.1"/>
    </source>
</evidence>
<evidence type="ECO:0000313" key="4">
    <source>
        <dbReference type="Proteomes" id="UP000321362"/>
    </source>
</evidence>
<evidence type="ECO:0000256" key="1">
    <source>
        <dbReference type="SAM" id="SignalP"/>
    </source>
</evidence>
<feature type="domain" description="SHOCT" evidence="2">
    <location>
        <begin position="151"/>
        <end position="178"/>
    </location>
</feature>
<dbReference type="EMBL" id="CP042437">
    <property type="protein sequence ID" value="QEC79331.1"/>
    <property type="molecule type" value="Genomic_DNA"/>
</dbReference>
<dbReference type="InterPro" id="IPR018649">
    <property type="entry name" value="SHOCT"/>
</dbReference>
<gene>
    <name evidence="3" type="ORF">FSB76_26530</name>
</gene>
<keyword evidence="1" id="KW-0732">Signal</keyword>
<protein>
    <submittedName>
        <fullName evidence="3">SHOCT domain-containing protein</fullName>
    </submittedName>
</protein>
<feature type="chain" id="PRO_5023100562" evidence="1">
    <location>
        <begin position="21"/>
        <end position="180"/>
    </location>
</feature>
<evidence type="ECO:0000259" key="2">
    <source>
        <dbReference type="Pfam" id="PF09851"/>
    </source>
</evidence>
<dbReference type="Pfam" id="PF09851">
    <property type="entry name" value="SHOCT"/>
    <property type="match status" value="1"/>
</dbReference>
<dbReference type="OrthoDB" id="965284at2"/>
<dbReference type="Proteomes" id="UP000321362">
    <property type="component" value="Chromosome"/>
</dbReference>
<dbReference type="RefSeq" id="WP_147058823.1">
    <property type="nucleotide sequence ID" value="NZ_CP042437.1"/>
</dbReference>
<proteinExistence type="predicted"/>
<keyword evidence="4" id="KW-1185">Reference proteome</keyword>
<sequence length="180" mass="19658">MKQVFLLLLLLIGMIGNGFAQPKQKQTEYLASNGITYHIGDTIKMGHGTDPQGNFMYVQKGGWAKVVFSEPSQGSSQYNLDRSFAGSGAIIKKIRTEKYHKLDRVIFTVGLGSISNCDMYIDDAIASCEIADCKKKGEVAAVAPATLSPADELAKYKKLLDQGAISKAEYDAMKKKLLNL</sequence>
<dbReference type="KEGG" id="mgk:FSB76_26530"/>
<dbReference type="AlphaFoldDB" id="A0A5B8W6J9"/>
<organism evidence="3 4">
    <name type="scientific">Mucilaginibacter ginsenosidivorax</name>
    <dbReference type="NCBI Taxonomy" id="862126"/>
    <lineage>
        <taxon>Bacteria</taxon>
        <taxon>Pseudomonadati</taxon>
        <taxon>Bacteroidota</taxon>
        <taxon>Sphingobacteriia</taxon>
        <taxon>Sphingobacteriales</taxon>
        <taxon>Sphingobacteriaceae</taxon>
        <taxon>Mucilaginibacter</taxon>
    </lineage>
</organism>
<feature type="signal peptide" evidence="1">
    <location>
        <begin position="1"/>
        <end position="20"/>
    </location>
</feature>
<name>A0A5B8W6J9_9SPHI</name>
<accession>A0A5B8W6J9</accession>
<reference evidence="3 4" key="1">
    <citation type="journal article" date="2013" name="J. Microbiol.">
        <title>Mucilaginibacter ginsenosidivorax sp. nov., with ginsenoside converting activity isolated from sediment.</title>
        <authorList>
            <person name="Kim J.K."/>
            <person name="Choi T.E."/>
            <person name="Liu Q.M."/>
            <person name="Park H.Y."/>
            <person name="Yi T.H."/>
            <person name="Yoon M.H."/>
            <person name="Kim S.C."/>
            <person name="Im W.T."/>
        </authorList>
    </citation>
    <scope>NUCLEOTIDE SEQUENCE [LARGE SCALE GENOMIC DNA]</scope>
    <source>
        <strain evidence="3 4">KHI28</strain>
    </source>
</reference>